<dbReference type="FunFam" id="3.20.20.70:FF:000022">
    <property type="entry name" value="3-keto-L-gulonate-6-phosphate decarboxylase UlaD"/>
    <property type="match status" value="1"/>
</dbReference>
<dbReference type="GO" id="GO:0019854">
    <property type="term" value="P:L-ascorbic acid catabolic process"/>
    <property type="evidence" value="ECO:0007669"/>
    <property type="project" value="TreeGrafter"/>
</dbReference>
<keyword evidence="6" id="KW-0456">Lyase</keyword>
<evidence type="ECO:0000256" key="3">
    <source>
        <dbReference type="ARBA" id="ARBA00006350"/>
    </source>
</evidence>
<dbReference type="Pfam" id="PF00215">
    <property type="entry name" value="OMPdecase"/>
    <property type="match status" value="1"/>
</dbReference>
<dbReference type="InterPro" id="IPR011060">
    <property type="entry name" value="RibuloseP-bd_barrel"/>
</dbReference>
<dbReference type="PANTHER" id="PTHR35039:SF3">
    <property type="entry name" value="3-KETO-L-GULONATE-6-PHOSPHATE DECARBOXYLASE SGBH-RELATED"/>
    <property type="match status" value="1"/>
</dbReference>
<dbReference type="RefSeq" id="WP_170184401.1">
    <property type="nucleotide sequence ID" value="NZ_BJOE01000018.1"/>
</dbReference>
<dbReference type="InterPro" id="IPR001754">
    <property type="entry name" value="OMPdeCOase_dom"/>
</dbReference>
<dbReference type="NCBIfam" id="TIGR03128">
    <property type="entry name" value="RuMP_HxlA"/>
    <property type="match status" value="1"/>
</dbReference>
<evidence type="ECO:0000313" key="10">
    <source>
        <dbReference type="Proteomes" id="UP000198915"/>
    </source>
</evidence>
<name>A0A1I3PJI7_9BACL</name>
<dbReference type="GO" id="GO:0043801">
    <property type="term" value="F:hexulose-6-phosphate synthase activity"/>
    <property type="evidence" value="ECO:0007669"/>
    <property type="project" value="UniProtKB-EC"/>
</dbReference>
<comment type="catalytic activity">
    <reaction evidence="1">
        <text>D-ribulose 5-phosphate + formaldehyde = D-arabino-hex-3-ulose 6-phosphate</text>
        <dbReference type="Rhea" id="RHEA:25201"/>
        <dbReference type="ChEBI" id="CHEBI:16842"/>
        <dbReference type="ChEBI" id="CHEBI:58121"/>
        <dbReference type="ChEBI" id="CHEBI:58542"/>
        <dbReference type="EC" id="4.1.2.43"/>
    </reaction>
</comment>
<dbReference type="SMART" id="SM00934">
    <property type="entry name" value="OMPdecase"/>
    <property type="match status" value="1"/>
</dbReference>
<evidence type="ECO:0000259" key="8">
    <source>
        <dbReference type="SMART" id="SM00934"/>
    </source>
</evidence>
<keyword evidence="5" id="KW-0554">One-carbon metabolism</keyword>
<dbReference type="GO" id="GO:0006730">
    <property type="term" value="P:one-carbon metabolic process"/>
    <property type="evidence" value="ECO:0007669"/>
    <property type="project" value="UniProtKB-KW"/>
</dbReference>
<feature type="domain" description="Orotidine 5'-phosphate decarboxylase" evidence="8">
    <location>
        <begin position="2"/>
        <end position="202"/>
    </location>
</feature>
<dbReference type="InterPro" id="IPR013785">
    <property type="entry name" value="Aldolase_TIM"/>
</dbReference>
<accession>A0A1I3PJI7</accession>
<dbReference type="EMBL" id="FORT01000002">
    <property type="protein sequence ID" value="SFJ21695.1"/>
    <property type="molecule type" value="Genomic_DNA"/>
</dbReference>
<dbReference type="PANTHER" id="PTHR35039">
    <property type="entry name" value="3-KETO-L-GULONATE-6-PHOSPHATE DECARBOXYLASE SGBH-RELATED"/>
    <property type="match status" value="1"/>
</dbReference>
<comment type="pathway">
    <text evidence="2">One-carbon metabolism; formaldehyde assimilation via RuMP pathway; D-fructose 6-phosphate from D-ribulose 5-phosphate and formaldehyde: step 1/2.</text>
</comment>
<evidence type="ECO:0000313" key="9">
    <source>
        <dbReference type="EMBL" id="SFJ21695.1"/>
    </source>
</evidence>
<dbReference type="EC" id="4.1.2.43" evidence="4"/>
<keyword evidence="7" id="KW-0119">Carbohydrate metabolism</keyword>
<evidence type="ECO:0000256" key="1">
    <source>
        <dbReference type="ARBA" id="ARBA00000718"/>
    </source>
</evidence>
<dbReference type="InterPro" id="IPR041710">
    <property type="entry name" value="HPS/KGPDC"/>
</dbReference>
<protein>
    <recommendedName>
        <fullName evidence="4">3-hexulose-6-phosphate synthase</fullName>
        <ecNumber evidence="4">4.1.2.43</ecNumber>
    </recommendedName>
</protein>
<keyword evidence="10" id="KW-1185">Reference proteome</keyword>
<sequence>MKLQVALDRLEWSECLRLIEQLQDTVDLVEIGTGVIKEYGMAIVREVREAFPVLPLVADMKICDAGRYEAEQALLAGADAVTVMGFAPLSTIRDVHAVAGRLGKQAIVDLLGITDRSRVNQLAEAGCSHFCLHVGLDDQSAGHQADQRLFELVQPLAHVKISVAGGINEQTIDRFLLQSVHTVIVGSAITGSKLPKQAAEQIRSKCQSPSESG</sequence>
<dbReference type="GO" id="GO:0033982">
    <property type="term" value="F:3-dehydro-L-gulonate-6-phosphate decarboxylase activity"/>
    <property type="evidence" value="ECO:0007669"/>
    <property type="project" value="TreeGrafter"/>
</dbReference>
<dbReference type="InterPro" id="IPR017553">
    <property type="entry name" value="3-hexulose-6-phosphate_synth"/>
</dbReference>
<evidence type="ECO:0000256" key="2">
    <source>
        <dbReference type="ARBA" id="ARBA00005014"/>
    </source>
</evidence>
<dbReference type="GO" id="GO:0004590">
    <property type="term" value="F:orotidine-5'-phosphate decarboxylase activity"/>
    <property type="evidence" value="ECO:0007669"/>
    <property type="project" value="InterPro"/>
</dbReference>
<dbReference type="Gene3D" id="3.20.20.70">
    <property type="entry name" value="Aldolase class I"/>
    <property type="match status" value="1"/>
</dbReference>
<dbReference type="CDD" id="cd04726">
    <property type="entry name" value="KGPDC_HPS"/>
    <property type="match status" value="1"/>
</dbReference>
<evidence type="ECO:0000256" key="5">
    <source>
        <dbReference type="ARBA" id="ARBA00022563"/>
    </source>
</evidence>
<dbReference type="AlphaFoldDB" id="A0A1I3PJI7"/>
<dbReference type="STRING" id="1884381.SAMN05518846_102397"/>
<dbReference type="SUPFAM" id="SSF51366">
    <property type="entry name" value="Ribulose-phoshate binding barrel"/>
    <property type="match status" value="1"/>
</dbReference>
<reference evidence="10" key="1">
    <citation type="submission" date="2016-10" db="EMBL/GenBank/DDBJ databases">
        <authorList>
            <person name="Varghese N."/>
            <person name="Submissions S."/>
        </authorList>
    </citation>
    <scope>NUCLEOTIDE SEQUENCE [LARGE SCALE GENOMIC DNA]</scope>
    <source>
        <strain evidence="10">OK042</strain>
    </source>
</reference>
<evidence type="ECO:0000256" key="4">
    <source>
        <dbReference type="ARBA" id="ARBA00012890"/>
    </source>
</evidence>
<gene>
    <name evidence="9" type="ORF">SAMN05518846_102397</name>
</gene>
<evidence type="ECO:0000256" key="6">
    <source>
        <dbReference type="ARBA" id="ARBA00023239"/>
    </source>
</evidence>
<comment type="similarity">
    <text evidence="3">Belongs to the HPS/KGPDC family. HPS subfamily.</text>
</comment>
<proteinExistence type="inferred from homology"/>
<dbReference type="GO" id="GO:0006207">
    <property type="term" value="P:'de novo' pyrimidine nucleobase biosynthetic process"/>
    <property type="evidence" value="ECO:0007669"/>
    <property type="project" value="InterPro"/>
</dbReference>
<evidence type="ECO:0000256" key="7">
    <source>
        <dbReference type="ARBA" id="ARBA00023277"/>
    </source>
</evidence>
<organism evidence="9 10">
    <name type="scientific">Brevibacillus centrosporus</name>
    <dbReference type="NCBI Taxonomy" id="54910"/>
    <lineage>
        <taxon>Bacteria</taxon>
        <taxon>Bacillati</taxon>
        <taxon>Bacillota</taxon>
        <taxon>Bacilli</taxon>
        <taxon>Bacillales</taxon>
        <taxon>Paenibacillaceae</taxon>
        <taxon>Brevibacillus</taxon>
    </lineage>
</organism>
<dbReference type="Proteomes" id="UP000198915">
    <property type="component" value="Unassembled WGS sequence"/>
</dbReference>